<name>A0ACC0JIA4_CHOFU</name>
<proteinExistence type="predicted"/>
<evidence type="ECO:0000313" key="1">
    <source>
        <dbReference type="EMBL" id="KAI8423847.1"/>
    </source>
</evidence>
<evidence type="ECO:0000313" key="2">
    <source>
        <dbReference type="Proteomes" id="UP001064048"/>
    </source>
</evidence>
<sequence>MVVAILAAVLALLCFGVERGKRAGGSPDGKRLPSPMDTCNARRVISALPAFKVAFDCLDKFAEEYQNGRGRRETTQKNNKNPMNTLQSINEDEDDTSTKDGRKSKDGEKRLSNKRSKQEVEGMSSPEQEKRQKRNASVKAQNNITKQVNVNLTQKLRREDSVAKTSRRRKEDDKENAEPLLVQVKQEKISLPPDPMEMEAALDIQVKQEPNKDDFAMPPPAAPVPKPRKMLPKDKSTDSEDEQSGKRTRTRKQNDTAPPAPAADKLTDSEDEQKGARRTRTRKQTDAPPPGDRATRASRRATKQPDVEDAPPPEPRPKRTRAKKKASESSTTENENAPPQEIGSPAEKPRPKRTRRGKAAEKEAQKPKETVEPEIIPKEERISQTEVQSPPIPMKTNKKNRKDNETISDDETKTKSKTKKQDGVNMEETHVLCPMDATVTISMDKTVVLPNGVYDHTDGNNASSQNKRAWAIVPTRAQCGLGTSHAPLNCFAELVPSAIATLRNRNGANIAGGAAQHSTSDRTARRAAWHCVRVDNEWTPNDEVVLYGYQLALMSCVKKIMNSTVVLEKMSRETLILDKPTAIMDATVVIEKDAVKKDGTPNITDDMSILTDDNSEYSTPPKDPPPEPTSAVKAKVQQFEEMAARTTRTKTRAMAKKDAVAEENCTPPDKTSKQVLSADTLAKMNSMIFNGKAPISASATKPTAKLPPVKVMPASASKLTAINKAREEHEARGKDDARKKKEAMLEAKKEQQKRKREEKMAAAAAAREAAEKERRAAMQAAARERMEKQLHADQGKIERMKEVEKVSELGLESTRCSDNGALDGKKKQELARKAAETEERRRAEEAARHARLADEQRKAEAVRKRQIEDSEANNAKEIEKRQKEYLEKQKMKQRMEADKMHTPLKMGTPCGKAAPMEPVYMCDGFQYLNSDEDDDDAPKVPTPPWCASKISASATKPTAKLPPVKVMPASASKLTAINKAREEHEARGKDDARKKKEAMLEAKKEQQKRKREEKMAAAAAAREAAEKERRAAMQAAARERMEKQLHADQGKIERMKEVEKKKQELARKAAETEERRRAEEAARHARLADEQRKAEAVRKRQIEDSEAMKKEAAIMAKEIEKRQKEYLEKQKMKQRMEADKMHTPLKMGTPCGKAAPMEPVYMCDGFQYLNSDDDDDDAPKVPTPPWCASKARHRQLALQHLLPSSLIDRFFSVRVHSPDLRAIFPALERRDLKRTSSAVWRTPPALQLSIVRESPVSIPSLSS</sequence>
<reference evidence="1 2" key="1">
    <citation type="journal article" date="2022" name="Genome Biol. Evol.">
        <title>The Spruce Budworm Genome: Reconstructing the Evolutionary History of Antifreeze Proteins.</title>
        <authorList>
            <person name="Beliveau C."/>
            <person name="Gagne P."/>
            <person name="Picq S."/>
            <person name="Vernygora O."/>
            <person name="Keeling C.I."/>
            <person name="Pinkney K."/>
            <person name="Doucet D."/>
            <person name="Wen F."/>
            <person name="Johnston J.S."/>
            <person name="Maaroufi H."/>
            <person name="Boyle B."/>
            <person name="Laroche J."/>
            <person name="Dewar K."/>
            <person name="Juretic N."/>
            <person name="Blackburn G."/>
            <person name="Nisole A."/>
            <person name="Brunet B."/>
            <person name="Brandao M."/>
            <person name="Lumley L."/>
            <person name="Duan J."/>
            <person name="Quan G."/>
            <person name="Lucarotti C.J."/>
            <person name="Roe A.D."/>
            <person name="Sperling F.A.H."/>
            <person name="Levesque R.C."/>
            <person name="Cusson M."/>
        </authorList>
    </citation>
    <scope>NUCLEOTIDE SEQUENCE [LARGE SCALE GENOMIC DNA]</scope>
    <source>
        <strain evidence="1">Glfc:IPQL:Cfum</strain>
    </source>
</reference>
<keyword evidence="2" id="KW-1185">Reference proteome</keyword>
<comment type="caution">
    <text evidence="1">The sequence shown here is derived from an EMBL/GenBank/DDBJ whole genome shotgun (WGS) entry which is preliminary data.</text>
</comment>
<gene>
    <name evidence="1" type="ORF">MSG28_012857</name>
</gene>
<accession>A0ACC0JIA4</accession>
<dbReference type="EMBL" id="CM046122">
    <property type="protein sequence ID" value="KAI8423847.1"/>
    <property type="molecule type" value="Genomic_DNA"/>
</dbReference>
<protein>
    <submittedName>
        <fullName evidence="1">Uncharacterized protein</fullName>
    </submittedName>
</protein>
<organism evidence="1 2">
    <name type="scientific">Choristoneura fumiferana</name>
    <name type="common">Spruce budworm moth</name>
    <name type="synonym">Archips fumiferana</name>
    <dbReference type="NCBI Taxonomy" id="7141"/>
    <lineage>
        <taxon>Eukaryota</taxon>
        <taxon>Metazoa</taxon>
        <taxon>Ecdysozoa</taxon>
        <taxon>Arthropoda</taxon>
        <taxon>Hexapoda</taxon>
        <taxon>Insecta</taxon>
        <taxon>Pterygota</taxon>
        <taxon>Neoptera</taxon>
        <taxon>Endopterygota</taxon>
        <taxon>Lepidoptera</taxon>
        <taxon>Glossata</taxon>
        <taxon>Ditrysia</taxon>
        <taxon>Tortricoidea</taxon>
        <taxon>Tortricidae</taxon>
        <taxon>Tortricinae</taxon>
        <taxon>Choristoneura</taxon>
    </lineage>
</organism>
<dbReference type="Proteomes" id="UP001064048">
    <property type="component" value="Chromosome 22"/>
</dbReference>